<evidence type="ECO:0000256" key="4">
    <source>
        <dbReference type="ARBA" id="ARBA00022598"/>
    </source>
</evidence>
<dbReference type="GO" id="GO:0017118">
    <property type="term" value="F:lipoyltransferase activity"/>
    <property type="evidence" value="ECO:0007669"/>
    <property type="project" value="TreeGrafter"/>
</dbReference>
<evidence type="ECO:0000256" key="2">
    <source>
        <dbReference type="ARBA" id="ARBA00005124"/>
    </source>
</evidence>
<dbReference type="PANTHER" id="PTHR12561">
    <property type="entry name" value="LIPOATE-PROTEIN LIGASE"/>
    <property type="match status" value="1"/>
</dbReference>
<dbReference type="CDD" id="cd16443">
    <property type="entry name" value="LplA"/>
    <property type="match status" value="1"/>
</dbReference>
<dbReference type="Pfam" id="PF10437">
    <property type="entry name" value="Lip_prot_lig_C"/>
    <property type="match status" value="1"/>
</dbReference>
<evidence type="ECO:0000256" key="1">
    <source>
        <dbReference type="ARBA" id="ARBA00005085"/>
    </source>
</evidence>
<comment type="pathway">
    <text evidence="1">Protein modification; protein lipoylation via exogenous pathway; protein N(6)-(lipoyl)lysine from lipoate: step 2/2.</text>
</comment>
<dbReference type="Gene3D" id="3.30.390.50">
    <property type="entry name" value="CO dehydrogenase flavoprotein, C-terminal domain"/>
    <property type="match status" value="1"/>
</dbReference>
<dbReference type="PANTHER" id="PTHR12561:SF3">
    <property type="entry name" value="LIPOYLTRANSFERASE 1, MITOCHONDRIAL"/>
    <property type="match status" value="1"/>
</dbReference>
<comment type="caution">
    <text evidence="9">The sequence shown here is derived from an EMBL/GenBank/DDBJ whole genome shotgun (WGS) entry which is preliminary data.</text>
</comment>
<proteinExistence type="predicted"/>
<accession>A0A9D1QZ87</accession>
<dbReference type="Gene3D" id="3.30.930.10">
    <property type="entry name" value="Bira Bifunctional Protein, Domain 2"/>
    <property type="match status" value="1"/>
</dbReference>
<dbReference type="EMBL" id="DXGI01000074">
    <property type="protein sequence ID" value="HIW77900.1"/>
    <property type="molecule type" value="Genomic_DNA"/>
</dbReference>
<evidence type="ECO:0000256" key="5">
    <source>
        <dbReference type="ARBA" id="ARBA00022741"/>
    </source>
</evidence>
<comment type="catalytic activity">
    <reaction evidence="7">
        <text>L-lysyl-[lipoyl-carrier protein] + (R)-lipoate + ATP = N(6)-[(R)-lipoyl]-L-lysyl-[lipoyl-carrier protein] + AMP + diphosphate + H(+)</text>
        <dbReference type="Rhea" id="RHEA:49288"/>
        <dbReference type="Rhea" id="RHEA-COMP:10500"/>
        <dbReference type="Rhea" id="RHEA-COMP:10502"/>
        <dbReference type="ChEBI" id="CHEBI:15378"/>
        <dbReference type="ChEBI" id="CHEBI:29969"/>
        <dbReference type="ChEBI" id="CHEBI:30616"/>
        <dbReference type="ChEBI" id="CHEBI:33019"/>
        <dbReference type="ChEBI" id="CHEBI:83088"/>
        <dbReference type="ChEBI" id="CHEBI:83099"/>
        <dbReference type="ChEBI" id="CHEBI:456215"/>
        <dbReference type="EC" id="6.3.1.20"/>
    </reaction>
</comment>
<feature type="domain" description="BPL/LPL catalytic" evidence="8">
    <location>
        <begin position="27"/>
        <end position="221"/>
    </location>
</feature>
<dbReference type="InterPro" id="IPR019491">
    <property type="entry name" value="Lipoate_protein_ligase_C"/>
</dbReference>
<keyword evidence="4 9" id="KW-0436">Ligase</keyword>
<dbReference type="NCBIfam" id="TIGR00545">
    <property type="entry name" value="lipoyltrans"/>
    <property type="match status" value="1"/>
</dbReference>
<dbReference type="Proteomes" id="UP000824264">
    <property type="component" value="Unassembled WGS sequence"/>
</dbReference>
<dbReference type="Pfam" id="PF21948">
    <property type="entry name" value="LplA-B_cat"/>
    <property type="match status" value="1"/>
</dbReference>
<evidence type="ECO:0000256" key="6">
    <source>
        <dbReference type="ARBA" id="ARBA00022840"/>
    </source>
</evidence>
<dbReference type="InterPro" id="IPR004143">
    <property type="entry name" value="BPL_LPL_catalytic"/>
</dbReference>
<comment type="pathway">
    <text evidence="2">Protein modification; protein lipoylation via exogenous pathway; protein N(6)-(lipoyl)lysine from lipoate: step 1/2.</text>
</comment>
<evidence type="ECO:0000313" key="10">
    <source>
        <dbReference type="Proteomes" id="UP000824264"/>
    </source>
</evidence>
<dbReference type="GO" id="GO:0005524">
    <property type="term" value="F:ATP binding"/>
    <property type="evidence" value="ECO:0007669"/>
    <property type="project" value="UniProtKB-KW"/>
</dbReference>
<dbReference type="InterPro" id="IPR004562">
    <property type="entry name" value="LipoylTrfase_LipoateP_Ligase"/>
</dbReference>
<dbReference type="InterPro" id="IPR045864">
    <property type="entry name" value="aa-tRNA-synth_II/BPL/LPL"/>
</dbReference>
<sequence length="346" mass="38084">MFWIVNPSVDPAFNLALEEYFLSRIEPGHPGYAILWQNSPAIVVGRFQNARQEVNADFVRERDIAVVRRMTGGGAVYHDAGTLNYTFIHHLNREGSIPSFSEAGKPIAEALQKLGLPVAFSGRNDLLLEGRKVAGVAHCRQGMRYLHHGCILVDSDLDVLSRALNVDPEKFKSKGVASVRSRVGNLAAYLAERAPEAPPLTVGCVREAIMAHRSGEEYHLSPEDHAAITRLRDAKYATWDWTYGASPPFTERKSRRFPWGKLEALFDVRAGRVEQCRFYGDFFMAGGNGGATVTLADLEEALRGKPYTNAGLAPMLNAFPLEALFGGCRPEDVRAFLLPEGEGPAS</sequence>
<dbReference type="GO" id="GO:0009249">
    <property type="term" value="P:protein lipoylation"/>
    <property type="evidence" value="ECO:0007669"/>
    <property type="project" value="InterPro"/>
</dbReference>
<dbReference type="GO" id="GO:0016979">
    <property type="term" value="F:lipoate-protein ligase activity"/>
    <property type="evidence" value="ECO:0007669"/>
    <property type="project" value="UniProtKB-EC"/>
</dbReference>
<dbReference type="AlphaFoldDB" id="A0A9D1QZ87"/>
<keyword evidence="5" id="KW-0547">Nucleotide-binding</keyword>
<dbReference type="SUPFAM" id="SSF55681">
    <property type="entry name" value="Class II aaRS and biotin synthetases"/>
    <property type="match status" value="1"/>
</dbReference>
<reference evidence="9" key="2">
    <citation type="submission" date="2021-04" db="EMBL/GenBank/DDBJ databases">
        <authorList>
            <person name="Gilroy R."/>
        </authorList>
    </citation>
    <scope>NUCLEOTIDE SEQUENCE</scope>
    <source>
        <strain evidence="9">ChiSxjej5B17-1746</strain>
    </source>
</reference>
<name>A0A9D1QZ87_9BACT</name>
<evidence type="ECO:0000313" key="9">
    <source>
        <dbReference type="EMBL" id="HIW77900.1"/>
    </source>
</evidence>
<organism evidence="9 10">
    <name type="scientific">Candidatus Bilophila faecipullorum</name>
    <dbReference type="NCBI Taxonomy" id="2838482"/>
    <lineage>
        <taxon>Bacteria</taxon>
        <taxon>Pseudomonadati</taxon>
        <taxon>Thermodesulfobacteriota</taxon>
        <taxon>Desulfovibrionia</taxon>
        <taxon>Desulfovibrionales</taxon>
        <taxon>Desulfovibrionaceae</taxon>
        <taxon>Bilophila</taxon>
    </lineage>
</organism>
<dbReference type="EC" id="6.3.1.20" evidence="3"/>
<evidence type="ECO:0000259" key="8">
    <source>
        <dbReference type="PROSITE" id="PS51733"/>
    </source>
</evidence>
<evidence type="ECO:0000256" key="3">
    <source>
        <dbReference type="ARBA" id="ARBA00012367"/>
    </source>
</evidence>
<protein>
    <recommendedName>
        <fullName evidence="3">lipoate--protein ligase</fullName>
        <ecNumber evidence="3">6.3.1.20</ecNumber>
    </recommendedName>
</protein>
<evidence type="ECO:0000256" key="7">
    <source>
        <dbReference type="ARBA" id="ARBA00048037"/>
    </source>
</evidence>
<dbReference type="SUPFAM" id="SSF82649">
    <property type="entry name" value="SufE/NifU"/>
    <property type="match status" value="1"/>
</dbReference>
<reference evidence="9" key="1">
    <citation type="journal article" date="2021" name="PeerJ">
        <title>Extensive microbial diversity within the chicken gut microbiome revealed by metagenomics and culture.</title>
        <authorList>
            <person name="Gilroy R."/>
            <person name="Ravi A."/>
            <person name="Getino M."/>
            <person name="Pursley I."/>
            <person name="Horton D.L."/>
            <person name="Alikhan N.F."/>
            <person name="Baker D."/>
            <person name="Gharbi K."/>
            <person name="Hall N."/>
            <person name="Watson M."/>
            <person name="Adriaenssens E.M."/>
            <person name="Foster-Nyarko E."/>
            <person name="Jarju S."/>
            <person name="Secka A."/>
            <person name="Antonio M."/>
            <person name="Oren A."/>
            <person name="Chaudhuri R.R."/>
            <person name="La Ragione R."/>
            <person name="Hildebrand F."/>
            <person name="Pallen M.J."/>
        </authorList>
    </citation>
    <scope>NUCLEOTIDE SEQUENCE</scope>
    <source>
        <strain evidence="9">ChiSxjej5B17-1746</strain>
    </source>
</reference>
<dbReference type="PROSITE" id="PS51733">
    <property type="entry name" value="BPL_LPL_CATALYTIC"/>
    <property type="match status" value="1"/>
</dbReference>
<gene>
    <name evidence="9" type="ORF">H9874_01975</name>
</gene>
<keyword evidence="6" id="KW-0067">ATP-binding</keyword>
<dbReference type="GO" id="GO:0005737">
    <property type="term" value="C:cytoplasm"/>
    <property type="evidence" value="ECO:0007669"/>
    <property type="project" value="TreeGrafter"/>
</dbReference>